<feature type="region of interest" description="Disordered" evidence="1">
    <location>
        <begin position="201"/>
        <end position="224"/>
    </location>
</feature>
<dbReference type="AlphaFoldDB" id="X1MFX6"/>
<gene>
    <name evidence="2" type="ORF">S06H3_13295</name>
</gene>
<evidence type="ECO:0000256" key="1">
    <source>
        <dbReference type="SAM" id="MobiDB-lite"/>
    </source>
</evidence>
<proteinExistence type="predicted"/>
<sequence>MRKLAFVLAILIVLALSTGGFAFQNEPEGFRGLKWGDPPGEDMELIGVEYVYSEGGEYISRYDVIKRRRELLRLLSNEAWEKYIQDMPSFCQYKRKNDELKIGEAKLKYIYYKFYKRQFMSVEIGVDSDYVDLLTSILELKFGEGEYIRGSSSLAGYYLFRYAQKGHIAGIALIEASIYDNYEDEETLTMTIYSTKIVTQKREEEEHQVEEEKRKVAEKGSDDF</sequence>
<name>X1MFX6_9ZZZZ</name>
<dbReference type="EMBL" id="BARV01006487">
    <property type="protein sequence ID" value="GAI13595.1"/>
    <property type="molecule type" value="Genomic_DNA"/>
</dbReference>
<organism evidence="2">
    <name type="scientific">marine sediment metagenome</name>
    <dbReference type="NCBI Taxonomy" id="412755"/>
    <lineage>
        <taxon>unclassified sequences</taxon>
        <taxon>metagenomes</taxon>
        <taxon>ecological metagenomes</taxon>
    </lineage>
</organism>
<evidence type="ECO:0000313" key="2">
    <source>
        <dbReference type="EMBL" id="GAI13595.1"/>
    </source>
</evidence>
<comment type="caution">
    <text evidence="2">The sequence shown here is derived from an EMBL/GenBank/DDBJ whole genome shotgun (WGS) entry which is preliminary data.</text>
</comment>
<accession>X1MFX6</accession>
<reference evidence="2" key="1">
    <citation type="journal article" date="2014" name="Front. Microbiol.">
        <title>High frequency of phylogenetically diverse reductive dehalogenase-homologous genes in deep subseafloor sedimentary metagenomes.</title>
        <authorList>
            <person name="Kawai M."/>
            <person name="Futagami T."/>
            <person name="Toyoda A."/>
            <person name="Takaki Y."/>
            <person name="Nishi S."/>
            <person name="Hori S."/>
            <person name="Arai W."/>
            <person name="Tsubouchi T."/>
            <person name="Morono Y."/>
            <person name="Uchiyama I."/>
            <person name="Ito T."/>
            <person name="Fujiyama A."/>
            <person name="Inagaki F."/>
            <person name="Takami H."/>
        </authorList>
    </citation>
    <scope>NUCLEOTIDE SEQUENCE</scope>
    <source>
        <strain evidence="2">Expedition CK06-06</strain>
    </source>
</reference>
<protein>
    <submittedName>
        <fullName evidence="2">Uncharacterized protein</fullName>
    </submittedName>
</protein>